<sequence length="138" mass="15589">MPRTAQRGLLLRKIIYIIELLLLGTKNEISSDSSSMVLEITYDLLELYQEISRRRYTVPRTISAGRHHVSNDVLENLIKAYPEPAFMIAGWLCGVEDIAGWLCGVEDIAGWLCGVEDIACEFWRNLSLSRTLGIEVFG</sequence>
<organism evidence="1 2">
    <name type="scientific">Terfezia boudieri ATCC MYA-4762</name>
    <dbReference type="NCBI Taxonomy" id="1051890"/>
    <lineage>
        <taxon>Eukaryota</taxon>
        <taxon>Fungi</taxon>
        <taxon>Dikarya</taxon>
        <taxon>Ascomycota</taxon>
        <taxon>Pezizomycotina</taxon>
        <taxon>Pezizomycetes</taxon>
        <taxon>Pezizales</taxon>
        <taxon>Pezizaceae</taxon>
        <taxon>Terfezia</taxon>
    </lineage>
</organism>
<dbReference type="InParanoid" id="A0A3N4LNY9"/>
<dbReference type="AlphaFoldDB" id="A0A3N4LNY9"/>
<evidence type="ECO:0000313" key="2">
    <source>
        <dbReference type="Proteomes" id="UP000267821"/>
    </source>
</evidence>
<evidence type="ECO:0000313" key="1">
    <source>
        <dbReference type="EMBL" id="RPB24633.1"/>
    </source>
</evidence>
<dbReference type="Proteomes" id="UP000267821">
    <property type="component" value="Unassembled WGS sequence"/>
</dbReference>
<dbReference type="EMBL" id="ML121541">
    <property type="protein sequence ID" value="RPB24633.1"/>
    <property type="molecule type" value="Genomic_DNA"/>
</dbReference>
<protein>
    <submittedName>
        <fullName evidence="1">Uncharacterized protein</fullName>
    </submittedName>
</protein>
<name>A0A3N4LNY9_9PEZI</name>
<keyword evidence="2" id="KW-1185">Reference proteome</keyword>
<gene>
    <name evidence="1" type="ORF">L211DRAFT_837568</name>
</gene>
<accession>A0A3N4LNY9</accession>
<proteinExistence type="predicted"/>
<reference evidence="1 2" key="1">
    <citation type="journal article" date="2018" name="Nat. Ecol. Evol.">
        <title>Pezizomycetes genomes reveal the molecular basis of ectomycorrhizal truffle lifestyle.</title>
        <authorList>
            <person name="Murat C."/>
            <person name="Payen T."/>
            <person name="Noel B."/>
            <person name="Kuo A."/>
            <person name="Morin E."/>
            <person name="Chen J."/>
            <person name="Kohler A."/>
            <person name="Krizsan K."/>
            <person name="Balestrini R."/>
            <person name="Da Silva C."/>
            <person name="Montanini B."/>
            <person name="Hainaut M."/>
            <person name="Levati E."/>
            <person name="Barry K.W."/>
            <person name="Belfiori B."/>
            <person name="Cichocki N."/>
            <person name="Clum A."/>
            <person name="Dockter R.B."/>
            <person name="Fauchery L."/>
            <person name="Guy J."/>
            <person name="Iotti M."/>
            <person name="Le Tacon F."/>
            <person name="Lindquist E.A."/>
            <person name="Lipzen A."/>
            <person name="Malagnac F."/>
            <person name="Mello A."/>
            <person name="Molinier V."/>
            <person name="Miyauchi S."/>
            <person name="Poulain J."/>
            <person name="Riccioni C."/>
            <person name="Rubini A."/>
            <person name="Sitrit Y."/>
            <person name="Splivallo R."/>
            <person name="Traeger S."/>
            <person name="Wang M."/>
            <person name="Zifcakova L."/>
            <person name="Wipf D."/>
            <person name="Zambonelli A."/>
            <person name="Paolocci F."/>
            <person name="Nowrousian M."/>
            <person name="Ottonello S."/>
            <person name="Baldrian P."/>
            <person name="Spatafora J.W."/>
            <person name="Henrissat B."/>
            <person name="Nagy L.G."/>
            <person name="Aury J.M."/>
            <person name="Wincker P."/>
            <person name="Grigoriev I.V."/>
            <person name="Bonfante P."/>
            <person name="Martin F.M."/>
        </authorList>
    </citation>
    <scope>NUCLEOTIDE SEQUENCE [LARGE SCALE GENOMIC DNA]</scope>
    <source>
        <strain evidence="1 2">ATCC MYA-4762</strain>
    </source>
</reference>
<dbReference type="OrthoDB" id="5501117at2759"/>